<dbReference type="OrthoDB" id="9791837at2"/>
<dbReference type="PANTHER" id="PTHR43861">
    <property type="entry name" value="TRANS-ACONITATE 2-METHYLTRANSFERASE-RELATED"/>
    <property type="match status" value="1"/>
</dbReference>
<keyword evidence="2" id="KW-0808">Transferase</keyword>
<dbReference type="InterPro" id="IPR029063">
    <property type="entry name" value="SAM-dependent_MTases_sf"/>
</dbReference>
<dbReference type="SUPFAM" id="SSF53335">
    <property type="entry name" value="S-adenosyl-L-methionine-dependent methyltransferases"/>
    <property type="match status" value="1"/>
</dbReference>
<protein>
    <recommendedName>
        <fullName evidence="3">Methyltransferase domain-containing protein</fullName>
    </recommendedName>
</protein>
<dbReference type="PANTHER" id="PTHR43861:SF1">
    <property type="entry name" value="TRANS-ACONITATE 2-METHYLTRANSFERASE"/>
    <property type="match status" value="1"/>
</dbReference>
<evidence type="ECO:0000256" key="2">
    <source>
        <dbReference type="ARBA" id="ARBA00022679"/>
    </source>
</evidence>
<comment type="caution">
    <text evidence="4">The sequence shown here is derived from an EMBL/GenBank/DDBJ whole genome shotgun (WGS) entry which is preliminary data.</text>
</comment>
<dbReference type="RefSeq" id="WP_023273153.1">
    <property type="nucleotide sequence ID" value="NZ_KI530723.1"/>
</dbReference>
<proteinExistence type="predicted"/>
<reference evidence="4 5" key="1">
    <citation type="submission" date="2013-10" db="EMBL/GenBank/DDBJ databases">
        <title>The Genome Sequence of Acinetobacter nectaris CIP 110549.</title>
        <authorList>
            <consortium name="The Broad Institute Genomics Platform"/>
            <consortium name="The Broad Institute Genome Sequencing Center for Infectious Disease"/>
            <person name="Cerqueira G."/>
            <person name="Feldgarden M."/>
            <person name="Courvalin P."/>
            <person name="Grillot-Courvalin C."/>
            <person name="Clermont D."/>
            <person name="Rocha E."/>
            <person name="Yoon E.-J."/>
            <person name="Nemec A."/>
            <person name="Young S.K."/>
            <person name="Zeng Q."/>
            <person name="Gargeya S."/>
            <person name="Fitzgerald M."/>
            <person name="Abouelleil A."/>
            <person name="Alvarado L."/>
            <person name="Berlin A.M."/>
            <person name="Chapman S.B."/>
            <person name="Gainer-Dewar J."/>
            <person name="Goldberg J."/>
            <person name="Gnerre S."/>
            <person name="Griggs A."/>
            <person name="Gujja S."/>
            <person name="Hansen M."/>
            <person name="Howarth C."/>
            <person name="Imamovic A."/>
            <person name="Ireland A."/>
            <person name="Larimer J."/>
            <person name="McCowan C."/>
            <person name="Murphy C."/>
            <person name="Pearson M."/>
            <person name="Poon T.W."/>
            <person name="Priest M."/>
            <person name="Roberts A."/>
            <person name="Saif S."/>
            <person name="Shea T."/>
            <person name="Sykes S."/>
            <person name="Wortman J."/>
            <person name="Nusbaum C."/>
            <person name="Birren B."/>
        </authorList>
    </citation>
    <scope>NUCLEOTIDE SEQUENCE [LARGE SCALE GENOMIC DNA]</scope>
    <source>
        <strain evidence="4 5">CIP 110549</strain>
    </source>
</reference>
<dbReference type="Pfam" id="PF13649">
    <property type="entry name" value="Methyltransf_25"/>
    <property type="match status" value="1"/>
</dbReference>
<dbReference type="CDD" id="cd02440">
    <property type="entry name" value="AdoMet_MTases"/>
    <property type="match status" value="1"/>
</dbReference>
<accession>V2UTP7</accession>
<dbReference type="STRING" id="1392540.P256_01533"/>
<dbReference type="Proteomes" id="UP000023785">
    <property type="component" value="Unassembled WGS sequence"/>
</dbReference>
<evidence type="ECO:0000256" key="1">
    <source>
        <dbReference type="ARBA" id="ARBA00022603"/>
    </source>
</evidence>
<dbReference type="AlphaFoldDB" id="V2UTP7"/>
<gene>
    <name evidence="4" type="ORF">P256_01533</name>
</gene>
<name>V2UTP7_9GAMM</name>
<evidence type="ECO:0000313" key="4">
    <source>
        <dbReference type="EMBL" id="ESK38714.1"/>
    </source>
</evidence>
<feature type="domain" description="Methyltransferase" evidence="3">
    <location>
        <begin position="41"/>
        <end position="129"/>
    </location>
</feature>
<organism evidence="4 5">
    <name type="scientific">Acinetobacter nectaris CIP 110549</name>
    <dbReference type="NCBI Taxonomy" id="1392540"/>
    <lineage>
        <taxon>Bacteria</taxon>
        <taxon>Pseudomonadati</taxon>
        <taxon>Pseudomonadota</taxon>
        <taxon>Gammaproteobacteria</taxon>
        <taxon>Moraxellales</taxon>
        <taxon>Moraxellaceae</taxon>
        <taxon>Acinetobacter</taxon>
    </lineage>
</organism>
<keyword evidence="5" id="KW-1185">Reference proteome</keyword>
<dbReference type="GO" id="GO:0008168">
    <property type="term" value="F:methyltransferase activity"/>
    <property type="evidence" value="ECO:0007669"/>
    <property type="project" value="UniProtKB-KW"/>
</dbReference>
<dbReference type="Gene3D" id="3.40.50.150">
    <property type="entry name" value="Vaccinia Virus protein VP39"/>
    <property type="match status" value="1"/>
</dbReference>
<dbReference type="GO" id="GO:0032259">
    <property type="term" value="P:methylation"/>
    <property type="evidence" value="ECO:0007669"/>
    <property type="project" value="UniProtKB-KW"/>
</dbReference>
<dbReference type="PATRIC" id="fig|1392540.3.peg.1482"/>
<dbReference type="HOGENOM" id="CLU_057823_2_1_6"/>
<dbReference type="InterPro" id="IPR041698">
    <property type="entry name" value="Methyltransf_25"/>
</dbReference>
<evidence type="ECO:0000313" key="5">
    <source>
        <dbReference type="Proteomes" id="UP000023785"/>
    </source>
</evidence>
<sequence length="195" mass="22736">MSTESNYYNEHAQAFFDNTYDIEMKNLYIPFLLHLTDGAVILDLGCGSGRDILAFKSLGYQVAAIDYSIELVKKARELTGIYVRHESFYELDENAKYDGVWACASLLHCERYRLREVIGKLIQALKPLGVLYMSFKYGNTDREKNGRTFTDLDEDYAQELLGQFTNVELLRQWVTLDQRSDHQEKWLNLLWKKHG</sequence>
<keyword evidence="1" id="KW-0489">Methyltransferase</keyword>
<dbReference type="EMBL" id="AYER01000006">
    <property type="protein sequence ID" value="ESK38714.1"/>
    <property type="molecule type" value="Genomic_DNA"/>
</dbReference>
<evidence type="ECO:0000259" key="3">
    <source>
        <dbReference type="Pfam" id="PF13649"/>
    </source>
</evidence>
<dbReference type="eggNOG" id="COG2227">
    <property type="taxonomic scope" value="Bacteria"/>
</dbReference>